<reference evidence="3" key="1">
    <citation type="submission" date="2025-08" db="UniProtKB">
        <authorList>
            <consortium name="RefSeq"/>
        </authorList>
    </citation>
    <scope>IDENTIFICATION</scope>
</reference>
<dbReference type="AlphaFoldDB" id="A0A1U8APL3"/>
<evidence type="ECO:0000313" key="2">
    <source>
        <dbReference type="Proteomes" id="UP000189703"/>
    </source>
</evidence>
<dbReference type="Proteomes" id="UP000189703">
    <property type="component" value="Unplaced"/>
</dbReference>
<evidence type="ECO:0000313" key="3">
    <source>
        <dbReference type="RefSeq" id="XP_010268118.1"/>
    </source>
</evidence>
<dbReference type="RefSeq" id="XP_010268118.1">
    <property type="nucleotide sequence ID" value="XM_010269816.1"/>
</dbReference>
<name>A0A1U8APL3_NELNU</name>
<evidence type="ECO:0000256" key="1">
    <source>
        <dbReference type="SAM" id="MobiDB-lite"/>
    </source>
</evidence>
<protein>
    <submittedName>
        <fullName evidence="3">Uncharacterized protein LOC104605179</fullName>
    </submittedName>
</protein>
<dbReference type="KEGG" id="nnu:104605179"/>
<dbReference type="OrthoDB" id="660385at2759"/>
<proteinExistence type="predicted"/>
<dbReference type="InterPro" id="IPR021899">
    <property type="entry name" value="DUF3511"/>
</dbReference>
<dbReference type="GeneID" id="104605179"/>
<dbReference type="eggNOG" id="ENOG502S73W">
    <property type="taxonomic scope" value="Eukaryota"/>
</dbReference>
<dbReference type="PANTHER" id="PTHR33193:SF13">
    <property type="entry name" value="EXPRESSED PROTEIN"/>
    <property type="match status" value="1"/>
</dbReference>
<dbReference type="FunCoup" id="A0A1U8APL3">
    <property type="interactions" value="7"/>
</dbReference>
<feature type="region of interest" description="Disordered" evidence="1">
    <location>
        <begin position="32"/>
        <end position="66"/>
    </location>
</feature>
<dbReference type="Pfam" id="PF12023">
    <property type="entry name" value="DUF3511"/>
    <property type="match status" value="1"/>
</dbReference>
<keyword evidence="2" id="KW-1185">Reference proteome</keyword>
<dbReference type="PANTHER" id="PTHR33193">
    <property type="entry name" value="DOMAIN PROTEIN, PUTATIVE (DUF3511)-RELATED"/>
    <property type="match status" value="1"/>
</dbReference>
<accession>A0A1U8APL3</accession>
<gene>
    <name evidence="3" type="primary">LOC104605179</name>
</gene>
<sequence length="116" mass="13082">MEGFRSTYRPHGSDRKIEIVKGNVYSQNQVYVSQPQSSDPSPPPPPPSATTTNVNNNNNVNRSTPATKSLSFYDAELKRRKRVAKYKGYAVEGKVKESLRRGLRWIKNMCSDIVHG</sequence>
<feature type="compositionally biased region" description="Low complexity" evidence="1">
    <location>
        <begin position="49"/>
        <end position="66"/>
    </location>
</feature>
<dbReference type="OMA" id="WRFIDPE"/>
<organism evidence="2 3">
    <name type="scientific">Nelumbo nucifera</name>
    <name type="common">Sacred lotus</name>
    <dbReference type="NCBI Taxonomy" id="4432"/>
    <lineage>
        <taxon>Eukaryota</taxon>
        <taxon>Viridiplantae</taxon>
        <taxon>Streptophyta</taxon>
        <taxon>Embryophyta</taxon>
        <taxon>Tracheophyta</taxon>
        <taxon>Spermatophyta</taxon>
        <taxon>Magnoliopsida</taxon>
        <taxon>Proteales</taxon>
        <taxon>Nelumbonaceae</taxon>
        <taxon>Nelumbo</taxon>
    </lineage>
</organism>